<dbReference type="Gene3D" id="3.80.10.10">
    <property type="entry name" value="Ribonuclease Inhibitor"/>
    <property type="match status" value="1"/>
</dbReference>
<name>A0AAV2YJ71_9STRA</name>
<dbReference type="Proteomes" id="UP001146120">
    <property type="component" value="Unassembled WGS sequence"/>
</dbReference>
<protein>
    <recommendedName>
        <fullName evidence="4">Leucine-rich repeat domain, L domain-like</fullName>
    </recommendedName>
</protein>
<evidence type="ECO:0008006" key="4">
    <source>
        <dbReference type="Google" id="ProtNLM"/>
    </source>
</evidence>
<organism evidence="2 3">
    <name type="scientific">Lagenidium giganteum</name>
    <dbReference type="NCBI Taxonomy" id="4803"/>
    <lineage>
        <taxon>Eukaryota</taxon>
        <taxon>Sar</taxon>
        <taxon>Stramenopiles</taxon>
        <taxon>Oomycota</taxon>
        <taxon>Peronosporomycetes</taxon>
        <taxon>Pythiales</taxon>
        <taxon>Pythiaceae</taxon>
    </lineage>
</organism>
<reference evidence="2" key="2">
    <citation type="journal article" date="2023" name="Microbiol Resour">
        <title>Decontamination and Annotation of the Draft Genome Sequence of the Oomycete Lagenidium giganteum ARSEF 373.</title>
        <authorList>
            <person name="Morgan W.R."/>
            <person name="Tartar A."/>
        </authorList>
    </citation>
    <scope>NUCLEOTIDE SEQUENCE</scope>
    <source>
        <strain evidence="2">ARSEF 373</strain>
    </source>
</reference>
<gene>
    <name evidence="2" type="ORF">N0F65_008700</name>
</gene>
<feature type="transmembrane region" description="Helical" evidence="1">
    <location>
        <begin position="168"/>
        <end position="187"/>
    </location>
</feature>
<feature type="transmembrane region" description="Helical" evidence="1">
    <location>
        <begin position="131"/>
        <end position="148"/>
    </location>
</feature>
<feature type="transmembrane region" description="Helical" evidence="1">
    <location>
        <begin position="6"/>
        <end position="28"/>
    </location>
</feature>
<keyword evidence="1" id="KW-0812">Transmembrane</keyword>
<accession>A0AAV2YJ71</accession>
<dbReference type="AlphaFoldDB" id="A0AAV2YJ71"/>
<evidence type="ECO:0000313" key="2">
    <source>
        <dbReference type="EMBL" id="DAZ93971.1"/>
    </source>
</evidence>
<keyword evidence="3" id="KW-1185">Reference proteome</keyword>
<comment type="caution">
    <text evidence="2">The sequence shown here is derived from an EMBL/GenBank/DDBJ whole genome shotgun (WGS) entry which is preliminary data.</text>
</comment>
<evidence type="ECO:0000256" key="1">
    <source>
        <dbReference type="SAM" id="Phobius"/>
    </source>
</evidence>
<dbReference type="EMBL" id="DAKRPA010000278">
    <property type="protein sequence ID" value="DAZ93971.1"/>
    <property type="molecule type" value="Genomic_DNA"/>
</dbReference>
<dbReference type="SUPFAM" id="SSF52058">
    <property type="entry name" value="L domain-like"/>
    <property type="match status" value="1"/>
</dbReference>
<evidence type="ECO:0000313" key="3">
    <source>
        <dbReference type="Proteomes" id="UP001146120"/>
    </source>
</evidence>
<sequence length="622" mass="69888">MTPDGQGLFYAIALICLALSSVHVWQGWKMIINSRRAKKFVFTNKDHSPKKSSTLHALPPTNPPRIRSQRSLHLKVAWSRVWAAVFGRQGFFGVESEFFELRFLARETLEIVSQTAQVYKSSLLIGKPRTNNLYVVIIIFNCLSTPVIQRLMVYSPAHERLLCLITDFVLDAGMCMLVPLIVVVPYLRAFNFETYGFDATLRYSDVWFVDLVMENRQIFALSTLDFCLKNMPHVGMLLCLKSIKSLLQPKKHFVSSFKSKPVGRRRSVIDLIKRRTRTRLSKDDAGTAAELARTTSRFHRVQRMNKRRLNKKSSLLVHLLFSGWGIGILVVHLMAMRASVRLDIAGCKQEMRPWFTKTYACGVFEYSCAVNNVTSVPLDAFDVLDAASLSVLEVSHCPELVVPSTLQTFSNLLGIIVYNSTIVEWDDSAAISASTHTSIAFVWLAEVNASEFPRGLLQRMPQSLMDVELAHTNVGHIPNDLDLRWNPSTSSTRASPRSHRHIADLSLIGNAITEMPPLTAFQDKAYFSLALSHNPLQALTPDSNGSTLDIAFLSFEHTNVATMPTWVKTSVRQTSFAQGTPLCHTQTLQGNDLSPECTRTDPRGDGRCPVAIIRQQLEPDHR</sequence>
<keyword evidence="1" id="KW-0472">Membrane</keyword>
<reference evidence="2" key="1">
    <citation type="submission" date="2022-11" db="EMBL/GenBank/DDBJ databases">
        <authorList>
            <person name="Morgan W.R."/>
            <person name="Tartar A."/>
        </authorList>
    </citation>
    <scope>NUCLEOTIDE SEQUENCE</scope>
    <source>
        <strain evidence="2">ARSEF 373</strain>
    </source>
</reference>
<keyword evidence="1" id="KW-1133">Transmembrane helix</keyword>
<dbReference type="InterPro" id="IPR032675">
    <property type="entry name" value="LRR_dom_sf"/>
</dbReference>
<feature type="transmembrane region" description="Helical" evidence="1">
    <location>
        <begin position="315"/>
        <end position="335"/>
    </location>
</feature>
<proteinExistence type="predicted"/>